<evidence type="ECO:0000313" key="2">
    <source>
        <dbReference type="EMBL" id="CAL4999053.1"/>
    </source>
</evidence>
<keyword evidence="3" id="KW-1185">Reference proteome</keyword>
<dbReference type="PANTHER" id="PTHR33165:SF106">
    <property type="entry name" value="EXPRESSED PROTEIN"/>
    <property type="match status" value="1"/>
</dbReference>
<dbReference type="Proteomes" id="UP001497457">
    <property type="component" value="Chromosome 25rd"/>
</dbReference>
<gene>
    <name evidence="2" type="ORF">URODEC1_LOCUS64117</name>
</gene>
<dbReference type="AlphaFoldDB" id="A0ABC9BGD0"/>
<sequence>MIPCSKLRRLTRSDFAKMSLDWATLDRDLVELIGGRVLTGDLQDYVRFRAVCTHWSASTVRPQGRGILDPRFYPRRWMMLPEGHGLYPGHPNLRGFVRFFNLSTGAFVRVQLPLLDDHVILDSVNGLLLLHRDHDTAIRLLHPFTGDVAELPPLASILPQMEADNHSERNKRSRLMRVCTSIAVSSTGTITVMLALDLIHRVAYATAGDQQWTLSTWKLKPMLKPVSFQGKIYALQFTSIDIRKVYIYQFNPPCPAAEKGPAHLPLPAKIAECPMDKFLYTLNFVECGSELLLVTYNDVSRSKLLVYRLEDLVSGKIEPITSIGDNTLFVDECCLCVSGLRNKGSMSLPSMSPNSIICFHSLPVDPASAGLARFEQYDLGTGVWTPASDGDIFQRPPPSPHTLIHHIFTCCHRKYWNKGIMYCVETDPIWLVKQDLRVAA</sequence>
<dbReference type="PANTHER" id="PTHR33165">
    <property type="entry name" value="F-BOX DOMAIN CONTAINING PROTEIN-LIKE-RELATED"/>
    <property type="match status" value="1"/>
</dbReference>
<evidence type="ECO:0000313" key="3">
    <source>
        <dbReference type="Proteomes" id="UP001497457"/>
    </source>
</evidence>
<dbReference type="InterPro" id="IPR005174">
    <property type="entry name" value="KIB1-4_b-propeller"/>
</dbReference>
<reference evidence="2" key="1">
    <citation type="submission" date="2024-10" db="EMBL/GenBank/DDBJ databases">
        <authorList>
            <person name="Ryan C."/>
        </authorList>
    </citation>
    <scope>NUCLEOTIDE SEQUENCE [LARGE SCALE GENOMIC DNA]</scope>
</reference>
<name>A0ABC9BGD0_9POAL</name>
<feature type="domain" description="KIB1-4 beta-propeller" evidence="1">
    <location>
        <begin position="99"/>
        <end position="356"/>
    </location>
</feature>
<dbReference type="Pfam" id="PF03478">
    <property type="entry name" value="Beta-prop_KIB1-4"/>
    <property type="match status" value="1"/>
</dbReference>
<organism evidence="2 3">
    <name type="scientific">Urochloa decumbens</name>
    <dbReference type="NCBI Taxonomy" id="240449"/>
    <lineage>
        <taxon>Eukaryota</taxon>
        <taxon>Viridiplantae</taxon>
        <taxon>Streptophyta</taxon>
        <taxon>Embryophyta</taxon>
        <taxon>Tracheophyta</taxon>
        <taxon>Spermatophyta</taxon>
        <taxon>Magnoliopsida</taxon>
        <taxon>Liliopsida</taxon>
        <taxon>Poales</taxon>
        <taxon>Poaceae</taxon>
        <taxon>PACMAD clade</taxon>
        <taxon>Panicoideae</taxon>
        <taxon>Panicodae</taxon>
        <taxon>Paniceae</taxon>
        <taxon>Melinidinae</taxon>
        <taxon>Urochloa</taxon>
    </lineage>
</organism>
<proteinExistence type="predicted"/>
<protein>
    <recommendedName>
        <fullName evidence="1">KIB1-4 beta-propeller domain-containing protein</fullName>
    </recommendedName>
</protein>
<accession>A0ABC9BGD0</accession>
<dbReference type="EMBL" id="OZ075135">
    <property type="protein sequence ID" value="CAL4999053.1"/>
    <property type="molecule type" value="Genomic_DNA"/>
</dbReference>
<evidence type="ECO:0000259" key="1">
    <source>
        <dbReference type="Pfam" id="PF03478"/>
    </source>
</evidence>